<gene>
    <name evidence="2" type="ORF">MNOR_LOCUS29423</name>
</gene>
<feature type="non-terminal residue" evidence="2">
    <location>
        <position position="1"/>
    </location>
</feature>
<feature type="region of interest" description="Disordered" evidence="1">
    <location>
        <begin position="255"/>
        <end position="282"/>
    </location>
</feature>
<evidence type="ECO:0000313" key="2">
    <source>
        <dbReference type="EMBL" id="CAL4144094.1"/>
    </source>
</evidence>
<name>A0AAV2RWK4_MEGNR</name>
<dbReference type="Proteomes" id="UP001497623">
    <property type="component" value="Unassembled WGS sequence"/>
</dbReference>
<dbReference type="AlphaFoldDB" id="A0AAV2RWK4"/>
<sequence length="483" mass="54950">QDFSKDFNEDKFDDEFEEASREAESLIKCGNDEIGKRDAVIQIAAPSPTADQAYKYEKLQVEPFNGDHTIWPYWREQAKEVIKGMSILKQRMWLIAKIQGDAREFIGITNLHTLTIDKIFARLSANYGQPHMRAKTIAIANNDMVLLGENSTMKEIEKFWNKSMNVADQCAELKITAESLTITHAMQHLPPKFRERLEVKMREVKADYIFTRADAVTPFNLVKAEMLSSYPDTISVHSYAACPVTPANPNAMLSSGAGGSTADRGSGRFNPNRTDGDRGRGSSGYSYGYSYYTPRGQQLNRYQKCIYCNGDHINKECHHYDTPQQKRERLVALKKCRACMRDEEEHGKLCAPRARCSDHPGEKHFWHLCDGPSVTHPGTQFTQSGPQNSTGRPAFLKNCKGPNNQLRDAHIFLENFVSPEIIEPVEPKEISIYQTDIQEESKTIGRWEDCSKRHMLEDKWLSMPEAKSKNFPKIPCLKSSYTC</sequence>
<protein>
    <submittedName>
        <fullName evidence="2">Uncharacterized protein</fullName>
    </submittedName>
</protein>
<reference evidence="2 3" key="1">
    <citation type="submission" date="2024-05" db="EMBL/GenBank/DDBJ databases">
        <authorList>
            <person name="Wallberg A."/>
        </authorList>
    </citation>
    <scope>NUCLEOTIDE SEQUENCE [LARGE SCALE GENOMIC DNA]</scope>
</reference>
<keyword evidence="3" id="KW-1185">Reference proteome</keyword>
<evidence type="ECO:0000313" key="3">
    <source>
        <dbReference type="Proteomes" id="UP001497623"/>
    </source>
</evidence>
<evidence type="ECO:0000256" key="1">
    <source>
        <dbReference type="SAM" id="MobiDB-lite"/>
    </source>
</evidence>
<dbReference type="EMBL" id="CAXKWB010034072">
    <property type="protein sequence ID" value="CAL4144094.1"/>
    <property type="molecule type" value="Genomic_DNA"/>
</dbReference>
<proteinExistence type="predicted"/>
<organism evidence="2 3">
    <name type="scientific">Meganyctiphanes norvegica</name>
    <name type="common">Northern krill</name>
    <name type="synonym">Thysanopoda norvegica</name>
    <dbReference type="NCBI Taxonomy" id="48144"/>
    <lineage>
        <taxon>Eukaryota</taxon>
        <taxon>Metazoa</taxon>
        <taxon>Ecdysozoa</taxon>
        <taxon>Arthropoda</taxon>
        <taxon>Crustacea</taxon>
        <taxon>Multicrustacea</taxon>
        <taxon>Malacostraca</taxon>
        <taxon>Eumalacostraca</taxon>
        <taxon>Eucarida</taxon>
        <taxon>Euphausiacea</taxon>
        <taxon>Euphausiidae</taxon>
        <taxon>Meganyctiphanes</taxon>
    </lineage>
</organism>
<comment type="caution">
    <text evidence="2">The sequence shown here is derived from an EMBL/GenBank/DDBJ whole genome shotgun (WGS) entry which is preliminary data.</text>
</comment>
<accession>A0AAV2RWK4</accession>